<dbReference type="Pfam" id="PF09913">
    <property type="entry name" value="DUF2142"/>
    <property type="match status" value="1"/>
</dbReference>
<dbReference type="RefSeq" id="WP_014136299.1">
    <property type="nucleotide sequence ID" value="NC_016109.1"/>
</dbReference>
<dbReference type="InterPro" id="IPR018674">
    <property type="entry name" value="DUF2142_membrane"/>
</dbReference>
<feature type="transmembrane region" description="Helical" evidence="2">
    <location>
        <begin position="287"/>
        <end position="308"/>
    </location>
</feature>
<feature type="transmembrane region" description="Helical" evidence="2">
    <location>
        <begin position="497"/>
        <end position="520"/>
    </location>
</feature>
<keyword evidence="2" id="KW-0812">Transmembrane</keyword>
<gene>
    <name evidence="3" type="ordered locus">KSE_31810</name>
</gene>
<proteinExistence type="predicted"/>
<dbReference type="eggNOG" id="COG5305">
    <property type="taxonomic scope" value="Bacteria"/>
</dbReference>
<sequence length="533" mass="55899">MTLASPPTGGTAAPGRRARLSARSRRRTSGRSLLTWPVAFVGFFLLAAGWALAAPYDAGPDEYQHLVRAVGAARGEIAPEPTAAANGTGAFQHVPAGLVRDNCWAFRAGVSADCAKAPGGDDHLVEVGTRAGRYNPLYYVLVGGPAALWPSWSGVLLSRLVSCALSAAFLAAAATACVRWSRHRLMAAGVLVAATPMVLHLSAALNPNGLEIAASLALFTALVPAALGAEKLPGRAWAVQVGLAGATLVTLRSLGPLWAAAAVGVLFVPPVRGRLRALWNSRGLRVAALVTLLAAAAGALWTVGMRAAELSPVAQPVHLTLVQALRFEAVARLPEYLNQMIGKPSWLDTEMPGTVYVLWELTLGALVLPALAFGRWADRWRLAAIALGGVAVAIVPDALSVNSYGFATQGRYVLPLLVALPVLAAWLLGERGVLDPARGNQLTRLTALIVLPLQLVVLGFTMIRWQRGLTWSTGADLPNSPPNRLALNPLTGSWHPVVGSATALLAAVAGAALLLAWVWAHTRRPEEQPPRTA</sequence>
<feature type="region of interest" description="Disordered" evidence="1">
    <location>
        <begin position="1"/>
        <end position="24"/>
    </location>
</feature>
<feature type="transmembrane region" description="Helical" evidence="2">
    <location>
        <begin position="441"/>
        <end position="463"/>
    </location>
</feature>
<keyword evidence="4" id="KW-1185">Reference proteome</keyword>
<dbReference type="PATRIC" id="fig|452652.3.peg.3194"/>
<evidence type="ECO:0000256" key="2">
    <source>
        <dbReference type="SAM" id="Phobius"/>
    </source>
</evidence>
<dbReference type="EMBL" id="AP010968">
    <property type="protein sequence ID" value="BAJ28991.1"/>
    <property type="molecule type" value="Genomic_DNA"/>
</dbReference>
<feature type="transmembrane region" description="Helical" evidence="2">
    <location>
        <begin position="257"/>
        <end position="275"/>
    </location>
</feature>
<evidence type="ECO:0000256" key="1">
    <source>
        <dbReference type="SAM" id="MobiDB-lite"/>
    </source>
</evidence>
<dbReference type="AlphaFoldDB" id="E4NCR0"/>
<keyword evidence="2" id="KW-1133">Transmembrane helix</keyword>
<evidence type="ECO:0000313" key="4">
    <source>
        <dbReference type="Proteomes" id="UP000007076"/>
    </source>
</evidence>
<reference evidence="3 4" key="1">
    <citation type="journal article" date="2010" name="DNA Res.">
        <title>Genome sequence of Kitasatospora setae NBRC 14216T: an evolutionary snapshot of the family Streptomycetaceae.</title>
        <authorList>
            <person name="Ichikawa N."/>
            <person name="Oguchi A."/>
            <person name="Ikeda H."/>
            <person name="Ishikawa J."/>
            <person name="Kitani S."/>
            <person name="Watanabe Y."/>
            <person name="Nakamura S."/>
            <person name="Katano Y."/>
            <person name="Kishi E."/>
            <person name="Sasagawa M."/>
            <person name="Ankai A."/>
            <person name="Fukui S."/>
            <person name="Hashimoto Y."/>
            <person name="Kamata S."/>
            <person name="Otoguro M."/>
            <person name="Tanikawa S."/>
            <person name="Nihira T."/>
            <person name="Horinouchi S."/>
            <person name="Ohnishi Y."/>
            <person name="Hayakawa M."/>
            <person name="Kuzuyama T."/>
            <person name="Arisawa A."/>
            <person name="Nomoto F."/>
            <person name="Miura H."/>
            <person name="Takahashi Y."/>
            <person name="Fujita N."/>
        </authorList>
    </citation>
    <scope>NUCLEOTIDE SEQUENCE [LARGE SCALE GENOMIC DNA]</scope>
    <source>
        <strain evidence="4">ATCC 33774 / DSM 43861 / JCM 3304 / KCC A-0304 / NBRC 14216 / KM-6054</strain>
    </source>
</reference>
<dbReference type="STRING" id="452652.KSE_31810"/>
<feature type="transmembrane region" description="Helical" evidence="2">
    <location>
        <begin position="380"/>
        <end position="400"/>
    </location>
</feature>
<name>E4NCR0_KITSK</name>
<feature type="transmembrane region" description="Helical" evidence="2">
    <location>
        <begin position="33"/>
        <end position="53"/>
    </location>
</feature>
<evidence type="ECO:0000313" key="3">
    <source>
        <dbReference type="EMBL" id="BAJ28991.1"/>
    </source>
</evidence>
<keyword evidence="2" id="KW-0472">Membrane</keyword>
<dbReference type="KEGG" id="ksk:KSE_31810"/>
<accession>E4NCR0</accession>
<dbReference type="Proteomes" id="UP000007076">
    <property type="component" value="Chromosome"/>
</dbReference>
<feature type="transmembrane region" description="Helical" evidence="2">
    <location>
        <begin position="353"/>
        <end position="373"/>
    </location>
</feature>
<protein>
    <recommendedName>
        <fullName evidence="5">Glycosyltransferase RgtA/B/C/D-like domain-containing protein</fullName>
    </recommendedName>
</protein>
<feature type="transmembrane region" description="Helical" evidence="2">
    <location>
        <begin position="156"/>
        <end position="178"/>
    </location>
</feature>
<dbReference type="HOGENOM" id="CLU_029834_0_0_11"/>
<feature type="transmembrane region" description="Helical" evidence="2">
    <location>
        <begin position="412"/>
        <end position="429"/>
    </location>
</feature>
<feature type="transmembrane region" description="Helical" evidence="2">
    <location>
        <begin position="185"/>
        <end position="203"/>
    </location>
</feature>
<organism evidence="3 4">
    <name type="scientific">Kitasatospora setae (strain ATCC 33774 / DSM 43861 / JCM 3304 / KCC A-0304 / NBRC 14216 / KM-6054)</name>
    <name type="common">Streptomyces setae</name>
    <dbReference type="NCBI Taxonomy" id="452652"/>
    <lineage>
        <taxon>Bacteria</taxon>
        <taxon>Bacillati</taxon>
        <taxon>Actinomycetota</taxon>
        <taxon>Actinomycetes</taxon>
        <taxon>Kitasatosporales</taxon>
        <taxon>Streptomycetaceae</taxon>
        <taxon>Kitasatospora</taxon>
    </lineage>
</organism>
<evidence type="ECO:0008006" key="5">
    <source>
        <dbReference type="Google" id="ProtNLM"/>
    </source>
</evidence>